<feature type="compositionally biased region" description="Low complexity" evidence="38">
    <location>
        <begin position="106"/>
        <end position="118"/>
    </location>
</feature>
<evidence type="ECO:0000256" key="12">
    <source>
        <dbReference type="ARBA" id="ARBA00022968"/>
    </source>
</evidence>
<keyword evidence="8" id="KW-0812">Transmembrane</keyword>
<dbReference type="EMBL" id="CAAGRJ010002513">
    <property type="protein sequence ID" value="VFV20404.1"/>
    <property type="molecule type" value="Genomic_DNA"/>
</dbReference>
<comment type="catalytic activity">
    <reaction evidence="35">
        <text>N-acetyl-D-glucosamine + UDP-alpha-D-galactose = beta-D-galactosyl-(1-&gt;4)-N-acetyl-D-glucosamine + UDP + H(+)</text>
        <dbReference type="Rhea" id="RHEA:17745"/>
        <dbReference type="ChEBI" id="CHEBI:15378"/>
        <dbReference type="ChEBI" id="CHEBI:58223"/>
        <dbReference type="ChEBI" id="CHEBI:60152"/>
        <dbReference type="ChEBI" id="CHEBI:66914"/>
        <dbReference type="ChEBI" id="CHEBI:506227"/>
        <dbReference type="EC" id="2.4.1.90"/>
    </reaction>
    <physiologicalReaction direction="left-to-right" evidence="35">
        <dbReference type="Rhea" id="RHEA:17746"/>
    </physiologicalReaction>
</comment>
<evidence type="ECO:0000313" key="41">
    <source>
        <dbReference type="Proteomes" id="UP000386466"/>
    </source>
</evidence>
<evidence type="ECO:0000256" key="29">
    <source>
        <dbReference type="ARBA" id="ARBA00041980"/>
    </source>
</evidence>
<comment type="catalytic activity">
    <reaction evidence="34">
        <text>a beta-D-glucosylceramide + UDP-alpha-D-galactose = a beta-D-galactosyl-(1-&gt;4)-beta-D-glucosyl-(1&lt;-&gt;1)-ceramide + UDP + H(+)</text>
        <dbReference type="Rhea" id="RHEA:62552"/>
        <dbReference type="ChEBI" id="CHEBI:15378"/>
        <dbReference type="ChEBI" id="CHEBI:58223"/>
        <dbReference type="ChEBI" id="CHEBI:66914"/>
        <dbReference type="ChEBI" id="CHEBI:79208"/>
        <dbReference type="ChEBI" id="CHEBI:83264"/>
    </reaction>
    <physiologicalReaction direction="left-to-right" evidence="34">
        <dbReference type="Rhea" id="RHEA:62553"/>
    </physiologicalReaction>
</comment>
<name>A0A485MJP8_LYNPA</name>
<keyword evidence="12" id="KW-0735">Signal-anchor</keyword>
<evidence type="ECO:0000256" key="31">
    <source>
        <dbReference type="ARBA" id="ARBA00042716"/>
    </source>
</evidence>
<dbReference type="CDD" id="cd00899">
    <property type="entry name" value="b4GalT"/>
    <property type="match status" value="1"/>
</dbReference>
<evidence type="ECO:0000256" key="8">
    <source>
        <dbReference type="ARBA" id="ARBA00022692"/>
    </source>
</evidence>
<dbReference type="EC" id="2.4.1.275" evidence="24"/>
<evidence type="ECO:0000256" key="24">
    <source>
        <dbReference type="ARBA" id="ARBA00039032"/>
    </source>
</evidence>
<dbReference type="SUPFAM" id="SSF53448">
    <property type="entry name" value="Nucleotide-diphospho-sugar transferases"/>
    <property type="match status" value="1"/>
</dbReference>
<dbReference type="Pfam" id="PF17771">
    <property type="entry name" value="ADAMTS_CR_2"/>
    <property type="match status" value="1"/>
</dbReference>
<evidence type="ECO:0000256" key="30">
    <source>
        <dbReference type="ARBA" id="ARBA00042172"/>
    </source>
</evidence>
<comment type="pathway">
    <text evidence="3">Protein modification; protein glycosylation.</text>
</comment>
<evidence type="ECO:0000256" key="15">
    <source>
        <dbReference type="ARBA" id="ARBA00023049"/>
    </source>
</evidence>
<evidence type="ECO:0000256" key="16">
    <source>
        <dbReference type="ARBA" id="ARBA00023098"/>
    </source>
</evidence>
<reference evidence="40 41" key="1">
    <citation type="submission" date="2019-01" db="EMBL/GenBank/DDBJ databases">
        <authorList>
            <person name="Alioto T."/>
            <person name="Alioto T."/>
        </authorList>
    </citation>
    <scope>NUCLEOTIDE SEQUENCE [LARGE SCALE GENOMIC DNA]</scope>
</reference>
<comment type="catalytic activity">
    <reaction evidence="32">
        <text>an N-acetyl-beta-D-glucosaminyl derivative + UDP-alpha-D-galactose = a beta-D-galactosyl-(1-&gt;4)-N-acetyl-beta-D-glucosaminyl derivative + UDP + H(+)</text>
        <dbReference type="Rhea" id="RHEA:22932"/>
        <dbReference type="ChEBI" id="CHEBI:15378"/>
        <dbReference type="ChEBI" id="CHEBI:58223"/>
        <dbReference type="ChEBI" id="CHEBI:61631"/>
        <dbReference type="ChEBI" id="CHEBI:66914"/>
        <dbReference type="ChEBI" id="CHEBI:133507"/>
        <dbReference type="EC" id="2.4.1.38"/>
    </reaction>
    <physiologicalReaction direction="left-to-right" evidence="32">
        <dbReference type="Rhea" id="RHEA:22933"/>
    </physiologicalReaction>
</comment>
<evidence type="ECO:0000256" key="20">
    <source>
        <dbReference type="ARBA" id="ARBA00023211"/>
    </source>
</evidence>
<keyword evidence="10" id="KW-0378">Hydrolase</keyword>
<dbReference type="InterPro" id="IPR029044">
    <property type="entry name" value="Nucleotide-diphossugar_trans"/>
</dbReference>
<evidence type="ECO:0000256" key="6">
    <source>
        <dbReference type="ARBA" id="ARBA00022676"/>
    </source>
</evidence>
<evidence type="ECO:0000256" key="1">
    <source>
        <dbReference type="ARBA" id="ARBA00001936"/>
    </source>
</evidence>
<evidence type="ECO:0000256" key="32">
    <source>
        <dbReference type="ARBA" id="ARBA00047896"/>
    </source>
</evidence>
<evidence type="ECO:0000256" key="18">
    <source>
        <dbReference type="ARBA" id="ARBA00023157"/>
    </source>
</evidence>
<keyword evidence="20" id="KW-0464">Manganese</keyword>
<evidence type="ECO:0000256" key="3">
    <source>
        <dbReference type="ARBA" id="ARBA00004922"/>
    </source>
</evidence>
<keyword evidence="11" id="KW-0862">Zinc</keyword>
<keyword evidence="14" id="KW-0333">Golgi apparatus</keyword>
<comment type="similarity">
    <text evidence="4">Belongs to the glycosyltransferase 7 family.</text>
</comment>
<dbReference type="PANTHER" id="PTHR19300:SF33">
    <property type="entry name" value="BETA-1,4-GALACTOSYLTRANSFERASE 3"/>
    <property type="match status" value="1"/>
</dbReference>
<keyword evidence="41" id="KW-1185">Reference proteome</keyword>
<evidence type="ECO:0000256" key="25">
    <source>
        <dbReference type="ARBA" id="ARBA00039532"/>
    </source>
</evidence>
<evidence type="ECO:0000313" key="40">
    <source>
        <dbReference type="EMBL" id="VFV20404.1"/>
    </source>
</evidence>
<dbReference type="PROSITE" id="PS50215">
    <property type="entry name" value="ADAM_MEPRO"/>
    <property type="match status" value="1"/>
</dbReference>
<dbReference type="EC" id="2.4.1.90" evidence="22"/>
<evidence type="ECO:0000256" key="7">
    <source>
        <dbReference type="ARBA" id="ARBA00022679"/>
    </source>
</evidence>
<dbReference type="InterPro" id="IPR024079">
    <property type="entry name" value="MetalloPept_cat_dom_sf"/>
</dbReference>
<dbReference type="Proteomes" id="UP000386466">
    <property type="component" value="Unassembled WGS sequence"/>
</dbReference>
<proteinExistence type="inferred from homology"/>
<keyword evidence="9" id="KW-0479">Metal-binding</keyword>
<evidence type="ECO:0000256" key="38">
    <source>
        <dbReference type="SAM" id="MobiDB-lite"/>
    </source>
</evidence>
<evidence type="ECO:0000256" key="9">
    <source>
        <dbReference type="ARBA" id="ARBA00022723"/>
    </source>
</evidence>
<comment type="caution">
    <text evidence="37">Lacks conserved residue(s) required for the propagation of feature annotation.</text>
</comment>
<dbReference type="InterPro" id="IPR003859">
    <property type="entry name" value="Galactosyl_T"/>
</dbReference>
<evidence type="ECO:0000256" key="36">
    <source>
        <dbReference type="ARBA" id="ARBA00049446"/>
    </source>
</evidence>
<dbReference type="GO" id="GO:0004222">
    <property type="term" value="F:metalloendopeptidase activity"/>
    <property type="evidence" value="ECO:0007669"/>
    <property type="project" value="InterPro"/>
</dbReference>
<keyword evidence="18" id="KW-1015">Disulfide bond</keyword>
<evidence type="ECO:0000256" key="23">
    <source>
        <dbReference type="ARBA" id="ARBA00038908"/>
    </source>
</evidence>
<protein>
    <recommendedName>
        <fullName evidence="25">Beta-1,4-galactosyltransferase 3</fullName>
        <ecNumber evidence="24">2.4.1.275</ecNumber>
        <ecNumber evidence="23">2.4.1.38</ecNumber>
        <ecNumber evidence="22">2.4.1.90</ecNumber>
    </recommendedName>
    <alternativeName>
        <fullName evidence="26">Beta-N-acetylglucosaminylglycopeptide beta-1,4-galactosyltransferase</fullName>
    </alternativeName>
    <alternativeName>
        <fullName evidence="30">N-acetyllactosamine synthase</fullName>
    </alternativeName>
    <alternativeName>
        <fullName evidence="27">Nal synthase</fullName>
    </alternativeName>
    <alternativeName>
        <fullName evidence="31">Neolactotriaosylceramide beta-1,4-galactosyltransferase</fullName>
    </alternativeName>
    <alternativeName>
        <fullName evidence="29">UDP-Gal:beta-GlcNAc beta-1,4-galactosyltransferase 3</fullName>
    </alternativeName>
    <alternativeName>
        <fullName evidence="28">UDP-galactose:beta-N-acetylglucosamine beta-1,4-galactosyltransferase 3</fullName>
    </alternativeName>
</protein>
<dbReference type="Pfam" id="PF02709">
    <property type="entry name" value="Glyco_transf_7C"/>
    <property type="match status" value="1"/>
</dbReference>
<evidence type="ECO:0000256" key="34">
    <source>
        <dbReference type="ARBA" id="ARBA00048852"/>
    </source>
</evidence>
<dbReference type="GO" id="GO:0046872">
    <property type="term" value="F:metal ion binding"/>
    <property type="evidence" value="ECO:0007669"/>
    <property type="project" value="UniProtKB-KW"/>
</dbReference>
<keyword evidence="17" id="KW-0472">Membrane</keyword>
<keyword evidence="19" id="KW-0325">Glycoprotein</keyword>
<keyword evidence="16" id="KW-0443">Lipid metabolism</keyword>
<feature type="compositionally biased region" description="Gly residues" evidence="38">
    <location>
        <begin position="124"/>
        <end position="135"/>
    </location>
</feature>
<gene>
    <name evidence="40" type="ORF">LYPA_23C011277</name>
</gene>
<dbReference type="InterPro" id="IPR027791">
    <property type="entry name" value="Galactosyl_T_C"/>
</dbReference>
<evidence type="ECO:0000256" key="27">
    <source>
        <dbReference type="ARBA" id="ARBA00041655"/>
    </source>
</evidence>
<dbReference type="GO" id="GO:0032580">
    <property type="term" value="C:Golgi cisterna membrane"/>
    <property type="evidence" value="ECO:0007669"/>
    <property type="project" value="UniProtKB-SubCell"/>
</dbReference>
<dbReference type="FunFam" id="3.90.550.10:FF:000028">
    <property type="entry name" value="beta-1,4-galactosyltransferase 1"/>
    <property type="match status" value="1"/>
</dbReference>
<feature type="compositionally biased region" description="Polar residues" evidence="38">
    <location>
        <begin position="822"/>
        <end position="831"/>
    </location>
</feature>
<accession>A0A485MJP8</accession>
<evidence type="ECO:0000256" key="14">
    <source>
        <dbReference type="ARBA" id="ARBA00023034"/>
    </source>
</evidence>
<dbReference type="Gene3D" id="3.90.550.10">
    <property type="entry name" value="Spore Coat Polysaccharide Biosynthesis Protein SpsA, Chain A"/>
    <property type="match status" value="1"/>
</dbReference>
<organism evidence="40 41">
    <name type="scientific">Lynx pardinus</name>
    <name type="common">Iberian lynx</name>
    <name type="synonym">Felis pardina</name>
    <dbReference type="NCBI Taxonomy" id="191816"/>
    <lineage>
        <taxon>Eukaryota</taxon>
        <taxon>Metazoa</taxon>
        <taxon>Chordata</taxon>
        <taxon>Craniata</taxon>
        <taxon>Vertebrata</taxon>
        <taxon>Euteleostomi</taxon>
        <taxon>Mammalia</taxon>
        <taxon>Eutheria</taxon>
        <taxon>Laurasiatheria</taxon>
        <taxon>Carnivora</taxon>
        <taxon>Feliformia</taxon>
        <taxon>Felidae</taxon>
        <taxon>Felinae</taxon>
        <taxon>Lynx</taxon>
    </lineage>
</organism>
<evidence type="ECO:0000256" key="10">
    <source>
        <dbReference type="ARBA" id="ARBA00022801"/>
    </source>
</evidence>
<dbReference type="GO" id="GO:0005975">
    <property type="term" value="P:carbohydrate metabolic process"/>
    <property type="evidence" value="ECO:0007669"/>
    <property type="project" value="InterPro"/>
</dbReference>
<comment type="function">
    <text evidence="21">Responsible for the synthesis of complex-type N-linked oligosaccharides in many glycoproteins as well as the carbohydrate moieties of glycolipids.</text>
</comment>
<keyword evidence="15" id="KW-0482">Metalloprotease</keyword>
<dbReference type="InterPro" id="IPR001590">
    <property type="entry name" value="Peptidase_M12B"/>
</dbReference>
<keyword evidence="7 40" id="KW-0808">Transferase</keyword>
<keyword evidence="13" id="KW-1133">Transmembrane helix</keyword>
<dbReference type="EC" id="2.4.1.38" evidence="23"/>
<evidence type="ECO:0000256" key="26">
    <source>
        <dbReference type="ARBA" id="ARBA00041551"/>
    </source>
</evidence>
<evidence type="ECO:0000256" key="5">
    <source>
        <dbReference type="ARBA" id="ARBA00022670"/>
    </source>
</evidence>
<evidence type="ECO:0000256" key="4">
    <source>
        <dbReference type="ARBA" id="ARBA00005735"/>
    </source>
</evidence>
<evidence type="ECO:0000256" key="17">
    <source>
        <dbReference type="ARBA" id="ARBA00023136"/>
    </source>
</evidence>
<dbReference type="Gene3D" id="3.40.390.10">
    <property type="entry name" value="Collagenase (Catalytic Domain)"/>
    <property type="match status" value="1"/>
</dbReference>
<comment type="catalytic activity">
    <reaction evidence="36">
        <text>a beta-D-GlcNAc-(1-&gt;3)-beta-D-Gal-(1-&gt;4)-beta-D-Glc-(1&lt;-&gt;1)-Cer(d18:1(4E)) + UDP-alpha-D-galactose = a neolactoside nLc4Cer(d18:1(4E)) + UDP + H(+)</text>
        <dbReference type="Rhea" id="RHEA:31499"/>
        <dbReference type="ChEBI" id="CHEBI:15378"/>
        <dbReference type="ChEBI" id="CHEBI:17006"/>
        <dbReference type="ChEBI" id="CHEBI:17103"/>
        <dbReference type="ChEBI" id="CHEBI:58223"/>
        <dbReference type="ChEBI" id="CHEBI:66914"/>
        <dbReference type="EC" id="2.4.1.275"/>
    </reaction>
    <physiologicalReaction direction="left-to-right" evidence="36">
        <dbReference type="Rhea" id="RHEA:31500"/>
    </physiologicalReaction>
</comment>
<keyword evidence="6 40" id="KW-0328">Glycosyltransferase</keyword>
<evidence type="ECO:0000256" key="13">
    <source>
        <dbReference type="ARBA" id="ARBA00022989"/>
    </source>
</evidence>
<evidence type="ECO:0000256" key="35">
    <source>
        <dbReference type="ARBA" id="ARBA00049413"/>
    </source>
</evidence>
<dbReference type="Pfam" id="PF13733">
    <property type="entry name" value="Glyco_transf_7N"/>
    <property type="match status" value="1"/>
</dbReference>
<evidence type="ECO:0000256" key="11">
    <source>
        <dbReference type="ARBA" id="ARBA00022833"/>
    </source>
</evidence>
<feature type="domain" description="Peptidase M12B" evidence="39">
    <location>
        <begin position="314"/>
        <end position="378"/>
    </location>
</feature>
<evidence type="ECO:0000259" key="39">
    <source>
        <dbReference type="PROSITE" id="PS50215"/>
    </source>
</evidence>
<dbReference type="GO" id="GO:0006682">
    <property type="term" value="P:galactosylceramide biosynthetic process"/>
    <property type="evidence" value="ECO:0007669"/>
    <property type="project" value="TreeGrafter"/>
</dbReference>
<dbReference type="SUPFAM" id="SSF55486">
    <property type="entry name" value="Metalloproteases ('zincins'), catalytic domain"/>
    <property type="match status" value="1"/>
</dbReference>
<dbReference type="InterPro" id="IPR027995">
    <property type="entry name" value="Galactosyl_T_N"/>
</dbReference>
<dbReference type="PANTHER" id="PTHR19300">
    <property type="entry name" value="BETA-1,4-GALACTOSYLTRANSFERASE"/>
    <property type="match status" value="1"/>
</dbReference>
<comment type="subcellular location">
    <subcellularLocation>
        <location evidence="2">Golgi apparatus</location>
        <location evidence="2">Golgi stack membrane</location>
        <topology evidence="2">Single-pass type II membrane protein</topology>
    </subcellularLocation>
</comment>
<feature type="region of interest" description="Disordered" evidence="38">
    <location>
        <begin position="106"/>
        <end position="139"/>
    </location>
</feature>
<comment type="cofactor">
    <cofactor evidence="1">
        <name>Mn(2+)</name>
        <dbReference type="ChEBI" id="CHEBI:29035"/>
    </cofactor>
</comment>
<dbReference type="UniPathway" id="UPA00378"/>
<sequence>MGWAEIFPPSVPLASLPPESTPRDHFAEHSPHPRHWVPVPLSTLISLYTQSCLHPVLSVSHGQREPGGGIPQDGLTLGASGFLREQVFLCWGLADLGLGEGFRAVGSGQEQGQEPGGSYWELGQGNGEPGSGEGEPWGEWRRNGCSGLRRVWVVVTQERGSPRERGASACSTRPFQADSSDLWAVNSLMAVSLPAPSPAWPTGLSPTVCSHPEPKAGHLLCSALSVLPYLLPTAFPWAVLSVASALESPFPDFLPLLGLCPTKKGKRQLRADCGVWGKAMSSAGPVPVIHPAARDSPPLERGPLDPNQASALTGHVFNMLHDNSKSCVGLNGPGSTSRHVMAPVMAHVDPEEPWSPCSARFITDFLDNGYGHCLLDKPEAPLRLPVTFPGKDYDADRQCQLTFGPDSRHCPQLPPPCAALWCSGHLNGHAIPHPRMLRRLLERPCTLALLVGSQLAVMMYLSLGGFRSLSALFGREQGPTFDYSHPHDVYSNLSHLPGAPVAPGGPPAPQGLPYCPERSPLLVGPVSVSFSPVPSLAEIVERNPRVEPGGRYRPAGCEPRSRTAIIVPHRAREHHLRLLLYHLHPFLQRQQLAYGIYVIHQAGNGTFNRAKLLNVGVREALRDEEWDCLFLHDVDLLPENDHNLYVCDPRGPRHVAVAMNKFGYSLPYPQYFGGVSALTPDQYLKMNGFPNEYWGWGGEDDDIATRVRLAGMKISRPPTSVGHYKMVKHRGDKGNEENPHRFDLLVRTQNSWTQDGMNSLTYRLLARELGPLYTNITADIGTDPRGPRTPSGPRYPPGSSQAFRQEMLQRRPPARPGPLPTANHTAPQGSH</sequence>
<evidence type="ECO:0000256" key="33">
    <source>
        <dbReference type="ARBA" id="ARBA00048016"/>
    </source>
</evidence>
<dbReference type="GO" id="GO:0003945">
    <property type="term" value="F:N-acetyllactosamine synthase activity"/>
    <property type="evidence" value="ECO:0007669"/>
    <property type="project" value="UniProtKB-EC"/>
</dbReference>
<dbReference type="PRINTS" id="PR02050">
    <property type="entry name" value="B14GALTRFASE"/>
</dbReference>
<evidence type="ECO:0000256" key="22">
    <source>
        <dbReference type="ARBA" id="ARBA00038891"/>
    </source>
</evidence>
<dbReference type="GO" id="GO:0006508">
    <property type="term" value="P:proteolysis"/>
    <property type="evidence" value="ECO:0007669"/>
    <property type="project" value="UniProtKB-KW"/>
</dbReference>
<keyword evidence="5" id="KW-0645">Protease</keyword>
<evidence type="ECO:0000256" key="19">
    <source>
        <dbReference type="ARBA" id="ARBA00023180"/>
    </source>
</evidence>
<evidence type="ECO:0000256" key="37">
    <source>
        <dbReference type="PROSITE-ProRule" id="PRU00276"/>
    </source>
</evidence>
<evidence type="ECO:0000256" key="28">
    <source>
        <dbReference type="ARBA" id="ARBA00041957"/>
    </source>
</evidence>
<evidence type="ECO:0000256" key="21">
    <source>
        <dbReference type="ARBA" id="ARBA00037536"/>
    </source>
</evidence>
<dbReference type="AlphaFoldDB" id="A0A485MJP8"/>
<evidence type="ECO:0000256" key="2">
    <source>
        <dbReference type="ARBA" id="ARBA00004447"/>
    </source>
</evidence>
<comment type="catalytic activity">
    <reaction evidence="33">
        <text>a neolactoside IV(3)-beta-GlcNAc-nLc4Cer + UDP-alpha-D-galactose = a neolactoside nLc6Cer + UDP + H(+)</text>
        <dbReference type="Rhea" id="RHEA:62548"/>
        <dbReference type="ChEBI" id="CHEBI:15378"/>
        <dbReference type="ChEBI" id="CHEBI:58223"/>
        <dbReference type="ChEBI" id="CHEBI:66914"/>
        <dbReference type="ChEBI" id="CHEBI:90357"/>
        <dbReference type="ChEBI" id="CHEBI:144378"/>
    </reaction>
    <physiologicalReaction direction="left-to-right" evidence="33">
        <dbReference type="Rhea" id="RHEA:62549"/>
    </physiologicalReaction>
</comment>
<dbReference type="GO" id="GO:0003831">
    <property type="term" value="F:beta-N-acetylglucosaminylglycopeptide beta-1,4-galactosyltransferase activity"/>
    <property type="evidence" value="ECO:0007669"/>
    <property type="project" value="UniProtKB-EC"/>
</dbReference>
<feature type="region of interest" description="Disordered" evidence="38">
    <location>
        <begin position="776"/>
        <end position="831"/>
    </location>
</feature>
<dbReference type="InterPro" id="IPR041645">
    <property type="entry name" value="ADAMTS_CR_2"/>
</dbReference>
<dbReference type="Gene3D" id="3.40.1620.60">
    <property type="match status" value="1"/>
</dbReference>